<evidence type="ECO:0000313" key="4">
    <source>
        <dbReference type="Proteomes" id="UP000505381"/>
    </source>
</evidence>
<feature type="region of interest" description="Disordered" evidence="1">
    <location>
        <begin position="67"/>
        <end position="107"/>
    </location>
</feature>
<dbReference type="InterPro" id="IPR003615">
    <property type="entry name" value="HNH_nuc"/>
</dbReference>
<dbReference type="EMBL" id="MT374859">
    <property type="protein sequence ID" value="QKE55702.1"/>
    <property type="molecule type" value="Genomic_DNA"/>
</dbReference>
<reference evidence="3 4" key="1">
    <citation type="submission" date="2020-04" db="EMBL/GenBank/DDBJ databases">
        <authorList>
            <person name="Zhao X.Z."/>
        </authorList>
    </citation>
    <scope>NUCLEOTIDE SEQUENCE [LARGE SCALE GENOMIC DNA]</scope>
</reference>
<proteinExistence type="predicted"/>
<dbReference type="InterPro" id="IPR044925">
    <property type="entry name" value="His-Me_finger_sf"/>
</dbReference>
<dbReference type="Proteomes" id="UP000505381">
    <property type="component" value="Genome"/>
</dbReference>
<accession>A0A7D3QM88</accession>
<dbReference type="Pfam" id="PF13392">
    <property type="entry name" value="HNH_3"/>
    <property type="match status" value="1"/>
</dbReference>
<dbReference type="Gene3D" id="3.90.75.10">
    <property type="entry name" value="Homing Intron 3 (I-ppo) Encoded Endonuclease, Chain A"/>
    <property type="match status" value="1"/>
</dbReference>
<dbReference type="SUPFAM" id="SSF54060">
    <property type="entry name" value="His-Me finger endonucleases"/>
    <property type="match status" value="1"/>
</dbReference>
<dbReference type="PROSITE" id="PS51257">
    <property type="entry name" value="PROKAR_LIPOPROTEIN"/>
    <property type="match status" value="1"/>
</dbReference>
<dbReference type="GO" id="GO:0004519">
    <property type="term" value="F:endonuclease activity"/>
    <property type="evidence" value="ECO:0007669"/>
    <property type="project" value="InterPro"/>
</dbReference>
<name>A0A7D3QM88_9CAUD</name>
<organism evidence="3 4">
    <name type="scientific">Yersinia phage vB_YpP_T3</name>
    <dbReference type="NCBI Taxonomy" id="2736204"/>
    <lineage>
        <taxon>Viruses</taxon>
        <taxon>Duplodnaviria</taxon>
        <taxon>Heunggongvirae</taxon>
        <taxon>Uroviricota</taxon>
        <taxon>Caudoviricetes</taxon>
        <taxon>Autographivirales</taxon>
        <taxon>Autotranscriptaviridae</taxon>
        <taxon>Studiervirinae</taxon>
        <taxon>Berlinvirus</taxon>
        <taxon>Berlinvirus Yepf</taxon>
    </lineage>
</organism>
<evidence type="ECO:0000313" key="3">
    <source>
        <dbReference type="EMBL" id="QKE55702.1"/>
    </source>
</evidence>
<dbReference type="InterPro" id="IPR044930">
    <property type="entry name" value="Homing_endonuclease_His-Me"/>
</dbReference>
<sequence>MRVAIDSITGCHIFLGCKTKGGYGRIRVNGVHWMAHRYALHVHLKRPLKEGCVVTHSCDNPSCVNPEHLSEGTQKENIEDCRSKGSMDHSGSSGDSSGGSSGKHQSHIDKIQKAFNRRLKAVLDADGTDSEVAKRLGVNIQWVKKARSGRLSMHIK</sequence>
<feature type="compositionally biased region" description="Basic and acidic residues" evidence="1">
    <location>
        <begin position="68"/>
        <end position="87"/>
    </location>
</feature>
<protein>
    <recommendedName>
        <fullName evidence="2">HNH nuclease domain-containing protein</fullName>
    </recommendedName>
</protein>
<evidence type="ECO:0000256" key="1">
    <source>
        <dbReference type="SAM" id="MobiDB-lite"/>
    </source>
</evidence>
<feature type="domain" description="HNH nuclease" evidence="2">
    <location>
        <begin position="47"/>
        <end position="77"/>
    </location>
</feature>
<evidence type="ECO:0000259" key="2">
    <source>
        <dbReference type="Pfam" id="PF13392"/>
    </source>
</evidence>
<gene>
    <name evidence="3" type="ORF">vBYpPT3_00043</name>
</gene>